<evidence type="ECO:0000313" key="1">
    <source>
        <dbReference type="EMBL" id="TBU00764.1"/>
    </source>
</evidence>
<dbReference type="Proteomes" id="UP000292362">
    <property type="component" value="Unassembled WGS sequence"/>
</dbReference>
<evidence type="ECO:0000313" key="2">
    <source>
        <dbReference type="Proteomes" id="UP000292362"/>
    </source>
</evidence>
<dbReference type="AlphaFoldDB" id="A0A4Q9L0B9"/>
<dbReference type="VEuPathDB" id="MicrosporidiaDB:CWI37_0910p0040"/>
<organism evidence="1 2">
    <name type="scientific">Hamiltosporidium tvaerminnensis</name>
    <dbReference type="NCBI Taxonomy" id="1176355"/>
    <lineage>
        <taxon>Eukaryota</taxon>
        <taxon>Fungi</taxon>
        <taxon>Fungi incertae sedis</taxon>
        <taxon>Microsporidia</taxon>
        <taxon>Dubosqiidae</taxon>
        <taxon>Hamiltosporidium</taxon>
    </lineage>
</organism>
<accession>A0A4Q9L0B9</accession>
<name>A0A4Q9L0B9_9MICR</name>
<sequence length="52" mass="6072">MRDNNIKGIGYERFKGVLVMRDNNIKGIGYERFKGVLVMRDKGVSDERQVIR</sequence>
<proteinExistence type="predicted"/>
<gene>
    <name evidence="1" type="ORF">CWI37_0910p0040</name>
</gene>
<protein>
    <submittedName>
        <fullName evidence="1">Uncharacterized protein</fullName>
    </submittedName>
</protein>
<reference evidence="1 2" key="1">
    <citation type="submission" date="2017-12" db="EMBL/GenBank/DDBJ databases">
        <authorList>
            <person name="Pombert J.-F."/>
            <person name="Haag K.L."/>
            <person name="Ebert D."/>
        </authorList>
    </citation>
    <scope>NUCLEOTIDE SEQUENCE [LARGE SCALE GENOMIC DNA]</scope>
    <source>
        <strain evidence="1">FI-OER-3-3</strain>
    </source>
</reference>
<comment type="caution">
    <text evidence="1">The sequence shown here is derived from an EMBL/GenBank/DDBJ whole genome shotgun (WGS) entry which is preliminary data.</text>
</comment>
<dbReference type="EMBL" id="PITJ01000910">
    <property type="protein sequence ID" value="TBU00764.1"/>
    <property type="molecule type" value="Genomic_DNA"/>
</dbReference>